<gene>
    <name evidence="3" type="ORF">EZS27_012407</name>
</gene>
<feature type="transmembrane region" description="Helical" evidence="1">
    <location>
        <begin position="69"/>
        <end position="91"/>
    </location>
</feature>
<sequence>MMDFITAPLIVGIVTLGTYKLFELFVCKRERLSIIEKLGDKLTLPVELNKLSLPNYSFSRSFSFGALKAGCLLMGIGLGLFVGLSFCTLNIPNYFLSSNNWEVREMSGVVYGSFVLFFGGAGLITAFIIETKKKKEGKKKQGEE</sequence>
<dbReference type="AlphaFoldDB" id="A0A5J4S2E8"/>
<dbReference type="EMBL" id="SNRY01000516">
    <property type="protein sequence ID" value="KAA6339675.1"/>
    <property type="molecule type" value="Genomic_DNA"/>
</dbReference>
<proteinExistence type="predicted"/>
<evidence type="ECO:0000313" key="3">
    <source>
        <dbReference type="EMBL" id="KAA6339675.1"/>
    </source>
</evidence>
<organism evidence="3">
    <name type="scientific">termite gut metagenome</name>
    <dbReference type="NCBI Taxonomy" id="433724"/>
    <lineage>
        <taxon>unclassified sequences</taxon>
        <taxon>metagenomes</taxon>
        <taxon>organismal metagenomes</taxon>
    </lineage>
</organism>
<evidence type="ECO:0000256" key="1">
    <source>
        <dbReference type="SAM" id="Phobius"/>
    </source>
</evidence>
<comment type="caution">
    <text evidence="3">The sequence shown here is derived from an EMBL/GenBank/DDBJ whole genome shotgun (WGS) entry which is preliminary data.</text>
</comment>
<accession>A0A5J4S2E8</accession>
<protein>
    <recommendedName>
        <fullName evidence="2">DUF6249 domain-containing protein</fullName>
    </recommendedName>
</protein>
<evidence type="ECO:0000259" key="2">
    <source>
        <dbReference type="Pfam" id="PF19762"/>
    </source>
</evidence>
<feature type="domain" description="DUF6249" evidence="2">
    <location>
        <begin position="13"/>
        <end position="130"/>
    </location>
</feature>
<keyword evidence="1" id="KW-0472">Membrane</keyword>
<name>A0A5J4S2E8_9ZZZZ</name>
<keyword evidence="1" id="KW-1133">Transmembrane helix</keyword>
<reference evidence="3" key="1">
    <citation type="submission" date="2019-03" db="EMBL/GenBank/DDBJ databases">
        <title>Single cell metagenomics reveals metabolic interactions within the superorganism composed of flagellate Streblomastix strix and complex community of Bacteroidetes bacteria on its surface.</title>
        <authorList>
            <person name="Treitli S.C."/>
            <person name="Kolisko M."/>
            <person name="Husnik F."/>
            <person name="Keeling P."/>
            <person name="Hampl V."/>
        </authorList>
    </citation>
    <scope>NUCLEOTIDE SEQUENCE</scope>
    <source>
        <strain evidence="3">STM</strain>
    </source>
</reference>
<dbReference type="Pfam" id="PF19762">
    <property type="entry name" value="DUF6249"/>
    <property type="match status" value="1"/>
</dbReference>
<feature type="transmembrane region" description="Helical" evidence="1">
    <location>
        <begin position="6"/>
        <end position="27"/>
    </location>
</feature>
<keyword evidence="1" id="KW-0812">Transmembrane</keyword>
<dbReference type="InterPro" id="IPR046216">
    <property type="entry name" value="DUF6249"/>
</dbReference>
<feature type="transmembrane region" description="Helical" evidence="1">
    <location>
        <begin position="111"/>
        <end position="129"/>
    </location>
</feature>